<sequence>METMGLADPSPITFAAAAELIDSDAHDREPEGVGRVYVSPALDGWTLVIGRWCDPTDPDRSDEVRRLCTRLSSRYGHAHAFYYGDQGDGSAWLVTERGAVLRSYCDIGEDEDELLTFGEPLPYELARRERLGLPPLGEAGAGDDGAEDEWEWEVAAMAPKLAAALGVSPHELGAETPVHGTGLLARTPSP</sequence>
<evidence type="ECO:0000313" key="2">
    <source>
        <dbReference type="Proteomes" id="UP000037020"/>
    </source>
</evidence>
<evidence type="ECO:0000313" key="1">
    <source>
        <dbReference type="EMBL" id="KOG91317.1"/>
    </source>
</evidence>
<evidence type="ECO:0008006" key="3">
    <source>
        <dbReference type="Google" id="ProtNLM"/>
    </source>
</evidence>
<reference evidence="1 2" key="1">
    <citation type="submission" date="2015-07" db="EMBL/GenBank/DDBJ databases">
        <authorList>
            <person name="Ju K.-S."/>
            <person name="Doroghazi J.R."/>
            <person name="Metcalf W.W."/>
        </authorList>
    </citation>
    <scope>NUCLEOTIDE SEQUENCE [LARGE SCALE GENOMIC DNA]</scope>
    <source>
        <strain evidence="1 2">NRRL B-3589</strain>
    </source>
</reference>
<keyword evidence="2" id="KW-1185">Reference proteome</keyword>
<name>A0ABR5JD81_9ACTN</name>
<accession>A0ABR5JD81</accession>
<protein>
    <recommendedName>
        <fullName evidence="3">SMI1/KNR4 family protein</fullName>
    </recommendedName>
</protein>
<proteinExistence type="predicted"/>
<organism evidence="1 2">
    <name type="scientific">Streptomyces varsoviensis</name>
    <dbReference type="NCBI Taxonomy" id="67373"/>
    <lineage>
        <taxon>Bacteria</taxon>
        <taxon>Bacillati</taxon>
        <taxon>Actinomycetota</taxon>
        <taxon>Actinomycetes</taxon>
        <taxon>Kitasatosporales</taxon>
        <taxon>Streptomycetaceae</taxon>
        <taxon>Streptomyces</taxon>
    </lineage>
</organism>
<comment type="caution">
    <text evidence="1">The sequence shown here is derived from an EMBL/GenBank/DDBJ whole genome shotgun (WGS) entry which is preliminary data.</text>
</comment>
<dbReference type="EMBL" id="LGUT01000313">
    <property type="protein sequence ID" value="KOG91317.1"/>
    <property type="molecule type" value="Genomic_DNA"/>
</dbReference>
<gene>
    <name evidence="1" type="ORF">ADK38_03865</name>
</gene>
<dbReference type="Proteomes" id="UP000037020">
    <property type="component" value="Unassembled WGS sequence"/>
</dbReference>